<accession>A0ABT7X880</accession>
<gene>
    <name evidence="2" type="ORF">QVO10_12990</name>
</gene>
<dbReference type="EMBL" id="JAUEII010000032">
    <property type="protein sequence ID" value="MDN0050285.1"/>
    <property type="molecule type" value="Genomic_DNA"/>
</dbReference>
<keyword evidence="3" id="KW-1185">Reference proteome</keyword>
<keyword evidence="1" id="KW-0175">Coiled coil</keyword>
<feature type="coiled-coil region" evidence="1">
    <location>
        <begin position="27"/>
        <end position="54"/>
    </location>
</feature>
<dbReference type="Proteomes" id="UP001167871">
    <property type="component" value="Unassembled WGS sequence"/>
</dbReference>
<evidence type="ECO:0000313" key="2">
    <source>
        <dbReference type="EMBL" id="MDN0050285.1"/>
    </source>
</evidence>
<protein>
    <submittedName>
        <fullName evidence="2">Uncharacterized protein</fullName>
    </submittedName>
</protein>
<evidence type="ECO:0000256" key="1">
    <source>
        <dbReference type="SAM" id="Coils"/>
    </source>
</evidence>
<comment type="caution">
    <text evidence="2">The sequence shown here is derived from an EMBL/GenBank/DDBJ whole genome shotgun (WGS) entry which is preliminary data.</text>
</comment>
<sequence>MTENSALAMQREALINELRNVDDIDVIQKVQRSLNRALAAVKKAASKAQEEEDEEEYISKEELEQRYLRAFTQMYRAKKEGWKLKSAEELLNEL</sequence>
<evidence type="ECO:0000313" key="3">
    <source>
        <dbReference type="Proteomes" id="UP001167871"/>
    </source>
</evidence>
<organism evidence="2 3">
    <name type="scientific">Bacteroides gallinaceum</name>
    <dbReference type="NCBI Taxonomy" id="1462571"/>
    <lineage>
        <taxon>Bacteria</taxon>
        <taxon>Pseudomonadati</taxon>
        <taxon>Bacteroidota</taxon>
        <taxon>Bacteroidia</taxon>
        <taxon>Bacteroidales</taxon>
        <taxon>Bacteroidaceae</taxon>
        <taxon>Bacteroides</taxon>
    </lineage>
</organism>
<proteinExistence type="predicted"/>
<name>A0ABT7X880_9BACE</name>
<reference evidence="2" key="1">
    <citation type="submission" date="2023-06" db="EMBL/GenBank/DDBJ databases">
        <authorList>
            <person name="Zeman M."/>
            <person name="Kubasova T."/>
            <person name="Jahodarova E."/>
            <person name="Nykrynova M."/>
            <person name="Rychlik I."/>
        </authorList>
    </citation>
    <scope>NUCLEOTIDE SEQUENCE</scope>
    <source>
        <strain evidence="2">84_SSukc20</strain>
    </source>
</reference>
<dbReference type="RefSeq" id="WP_022039517.1">
    <property type="nucleotide sequence ID" value="NZ_JAUEII010000032.1"/>
</dbReference>
<reference evidence="2" key="2">
    <citation type="submission" date="2024-05" db="EMBL/GenBank/DDBJ databases">
        <title>Identification and characterization of horizontal gene transfer across gut microbiota members of farm animals based on homology search.</title>
        <authorList>
            <person name="Schwarzerova J."/>
            <person name="Nykrynova M."/>
            <person name="Jureckova K."/>
            <person name="Cejkova D."/>
            <person name="Rychlik I."/>
        </authorList>
    </citation>
    <scope>NUCLEOTIDE SEQUENCE</scope>
    <source>
        <strain evidence="2">84_SSukc20</strain>
    </source>
</reference>